<comment type="subcellular location">
    <subcellularLocation>
        <location evidence="1 8">Nucleus</location>
    </subcellularLocation>
</comment>
<reference evidence="11" key="1">
    <citation type="journal article" date="2016" name="Nat. Commun.">
        <title>Genome analysis of three Pneumocystis species reveals adaptation mechanisms to life exclusively in mammalian hosts.</title>
        <authorList>
            <person name="Ma L."/>
            <person name="Chen Z."/>
            <person name="Huang D.W."/>
            <person name="Kutty G."/>
            <person name="Ishihara M."/>
            <person name="Wang H."/>
            <person name="Abouelleil A."/>
            <person name="Bishop L."/>
            <person name="Davey E."/>
            <person name="Deng R."/>
            <person name="Deng X."/>
            <person name="Fan L."/>
            <person name="Fantoni G."/>
            <person name="Fitzgerald M."/>
            <person name="Gogineni E."/>
            <person name="Goldberg J.M."/>
            <person name="Handley G."/>
            <person name="Hu X."/>
            <person name="Huber C."/>
            <person name="Jiao X."/>
            <person name="Jones K."/>
            <person name="Levin J.Z."/>
            <person name="Liu Y."/>
            <person name="Macdonald P."/>
            <person name="Melnikov A."/>
            <person name="Raley C."/>
            <person name="Sassi M."/>
            <person name="Sherman B.T."/>
            <person name="Song X."/>
            <person name="Sykes S."/>
            <person name="Tran B."/>
            <person name="Walsh L."/>
            <person name="Xia Y."/>
            <person name="Yang J."/>
            <person name="Young S."/>
            <person name="Zeng Q."/>
            <person name="Zheng X."/>
            <person name="Stephens R."/>
            <person name="Nusbaum C."/>
            <person name="Birren B.W."/>
            <person name="Azadi P."/>
            <person name="Lempicki R.A."/>
            <person name="Cuomo C.A."/>
            <person name="Kovacs J.A."/>
        </authorList>
    </citation>
    <scope>NUCLEOTIDE SEQUENCE [LARGE SCALE GENOMIC DNA]</scope>
    <source>
        <strain evidence="11">B123</strain>
    </source>
</reference>
<comment type="function">
    <text evidence="8">Component of the Mediator complex, a coactivator involved in the regulated transcription of nearly all RNA polymerase II-dependent genes. Mediator functions as a bridge to convey information from gene-specific regulatory proteins to the basal RNA polymerase II transcription machinery. Mediator is recruited to promoters by direct interactions with regulatory proteins and serves as a scaffold for the assembly of a functional preinitiation complex with RNA polymerase II and the general transcription factors.</text>
</comment>
<dbReference type="InterPro" id="IPR021384">
    <property type="entry name" value="Mediator_Med21"/>
</dbReference>
<dbReference type="eggNOG" id="KOG1510">
    <property type="taxonomic scope" value="Eukaryota"/>
</dbReference>
<dbReference type="EMBL" id="AFWA02000016">
    <property type="protein sequence ID" value="EMR08044.1"/>
    <property type="molecule type" value="Genomic_DNA"/>
</dbReference>
<evidence type="ECO:0000256" key="6">
    <source>
        <dbReference type="ARBA" id="ARBA00023163"/>
    </source>
</evidence>
<gene>
    <name evidence="10" type="ORF">PNEG_03486</name>
</gene>
<proteinExistence type="inferred from homology"/>
<evidence type="ECO:0000256" key="4">
    <source>
        <dbReference type="ARBA" id="ARBA00023015"/>
    </source>
</evidence>
<keyword evidence="4 8" id="KW-0805">Transcription regulation</keyword>
<dbReference type="OMA" id="CEIRNEQ"/>
<comment type="subunit">
    <text evidence="8">Component of the Mediator complex.</text>
</comment>
<dbReference type="OrthoDB" id="526653at2759"/>
<evidence type="ECO:0000256" key="1">
    <source>
        <dbReference type="ARBA" id="ARBA00004123"/>
    </source>
</evidence>
<dbReference type="Proteomes" id="UP000011958">
    <property type="component" value="Unassembled WGS sequence"/>
</dbReference>
<dbReference type="GO" id="GO:0016592">
    <property type="term" value="C:mediator complex"/>
    <property type="evidence" value="ECO:0007669"/>
    <property type="project" value="UniProtKB-UniRule"/>
</dbReference>
<dbReference type="PANTHER" id="PTHR13381">
    <property type="entry name" value="RNA POLYMERASE II HOLOENZYME COMPONENT SRB7"/>
    <property type="match status" value="1"/>
</dbReference>
<evidence type="ECO:0000313" key="10">
    <source>
        <dbReference type="EMBL" id="EMR08044.1"/>
    </source>
</evidence>
<protein>
    <recommendedName>
        <fullName evidence="3 8">Mediator of RNA polymerase II transcription subunit 21</fullName>
    </recommendedName>
</protein>
<evidence type="ECO:0000256" key="7">
    <source>
        <dbReference type="ARBA" id="ARBA00023242"/>
    </source>
</evidence>
<evidence type="ECO:0000256" key="8">
    <source>
        <dbReference type="RuleBase" id="RU366036"/>
    </source>
</evidence>
<organism evidence="10 11">
    <name type="scientific">Pneumocystis murina (strain B123)</name>
    <name type="common">Mouse pneumocystis pneumonia agent</name>
    <name type="synonym">Pneumocystis carinii f. sp. muris</name>
    <dbReference type="NCBI Taxonomy" id="1069680"/>
    <lineage>
        <taxon>Eukaryota</taxon>
        <taxon>Fungi</taxon>
        <taxon>Dikarya</taxon>
        <taxon>Ascomycota</taxon>
        <taxon>Taphrinomycotina</taxon>
        <taxon>Pneumocystomycetes</taxon>
        <taxon>Pneumocystaceae</taxon>
        <taxon>Pneumocystis</taxon>
    </lineage>
</organism>
<dbReference type="Gene3D" id="6.10.280.10">
    <property type="entry name" value="Mediator complex, subunit Med21"/>
    <property type="match status" value="1"/>
</dbReference>
<dbReference type="HOGENOM" id="CLU_094271_1_1_1"/>
<dbReference type="InterPro" id="IPR037212">
    <property type="entry name" value="Med7/Med21-like"/>
</dbReference>
<evidence type="ECO:0000256" key="3">
    <source>
        <dbReference type="ARBA" id="ARBA00019691"/>
    </source>
</evidence>
<dbReference type="PANTHER" id="PTHR13381:SF0">
    <property type="entry name" value="MEDIATOR OF RNA POLYMERASE II TRANSCRIPTION SUBUNIT 21"/>
    <property type="match status" value="1"/>
</dbReference>
<dbReference type="AlphaFoldDB" id="M7PC42"/>
<dbReference type="VEuPathDB" id="FungiDB:PNEG_03486"/>
<dbReference type="STRING" id="1069680.M7PC42"/>
<evidence type="ECO:0000256" key="2">
    <source>
        <dbReference type="ARBA" id="ARBA00005770"/>
    </source>
</evidence>
<comment type="caution">
    <text evidence="10">The sequence shown here is derived from an EMBL/GenBank/DDBJ whole genome shotgun (WGS) entry which is preliminary data.</text>
</comment>
<dbReference type="RefSeq" id="XP_007875576.1">
    <property type="nucleotide sequence ID" value="XM_007877385.1"/>
</dbReference>
<feature type="coiled-coil region" evidence="9">
    <location>
        <begin position="83"/>
        <end position="120"/>
    </location>
</feature>
<comment type="similarity">
    <text evidence="2 8">Belongs to the Mediator complex subunit 21 family.</text>
</comment>
<keyword evidence="5 8" id="KW-0010">Activator</keyword>
<accession>M7PC42</accession>
<keyword evidence="7 8" id="KW-0539">Nucleus</keyword>
<evidence type="ECO:0000256" key="9">
    <source>
        <dbReference type="SAM" id="Coils"/>
    </source>
</evidence>
<dbReference type="GeneID" id="19897173"/>
<name>M7PC42_PNEMU</name>
<keyword evidence="11" id="KW-1185">Reference proteome</keyword>
<dbReference type="SUPFAM" id="SSF140718">
    <property type="entry name" value="Mediator hinge subcomplex-like"/>
    <property type="match status" value="1"/>
</dbReference>
<keyword evidence="6 8" id="KW-0804">Transcription</keyword>
<keyword evidence="9" id="KW-0175">Coiled coil</keyword>
<dbReference type="GO" id="GO:0006357">
    <property type="term" value="P:regulation of transcription by RNA polymerase II"/>
    <property type="evidence" value="ECO:0007669"/>
    <property type="project" value="TreeGrafter"/>
</dbReference>
<evidence type="ECO:0000313" key="11">
    <source>
        <dbReference type="Proteomes" id="UP000011958"/>
    </source>
</evidence>
<dbReference type="GO" id="GO:0003712">
    <property type="term" value="F:transcription coregulator activity"/>
    <property type="evidence" value="ECO:0007669"/>
    <property type="project" value="TreeGrafter"/>
</dbReference>
<dbReference type="Pfam" id="PF11221">
    <property type="entry name" value="Med21"/>
    <property type="match status" value="1"/>
</dbReference>
<sequence length="138" mass="16000">MACPCTQLQDAINELATQFYTILEYLNTAHDFVPLDGQTKASDPGVHPEDADKFTEIQHKLSMNLIEKVKQIDLLIDTLPSLYETEQQQLTQLTNLQEQLKEIGQKKHSLRIEKDNLQQQLDKIIFNFTIKRNQIFKS</sequence>
<evidence type="ECO:0000256" key="5">
    <source>
        <dbReference type="ARBA" id="ARBA00023159"/>
    </source>
</evidence>